<evidence type="ECO:0000256" key="3">
    <source>
        <dbReference type="ARBA" id="ARBA00022692"/>
    </source>
</evidence>
<dbReference type="Gene3D" id="1.10.4160.10">
    <property type="entry name" value="Hydantoin permease"/>
    <property type="match status" value="1"/>
</dbReference>
<feature type="region of interest" description="Disordered" evidence="6">
    <location>
        <begin position="467"/>
        <end position="487"/>
    </location>
</feature>
<comment type="caution">
    <text evidence="8">The sequence shown here is derived from an EMBL/GenBank/DDBJ whole genome shotgun (WGS) entry which is preliminary data.</text>
</comment>
<evidence type="ECO:0000313" key="8">
    <source>
        <dbReference type="EMBL" id="GAA1566294.1"/>
    </source>
</evidence>
<organism evidence="8 9">
    <name type="scientific">Dactylosporangium maewongense</name>
    <dbReference type="NCBI Taxonomy" id="634393"/>
    <lineage>
        <taxon>Bacteria</taxon>
        <taxon>Bacillati</taxon>
        <taxon>Actinomycetota</taxon>
        <taxon>Actinomycetes</taxon>
        <taxon>Micromonosporales</taxon>
        <taxon>Micromonosporaceae</taxon>
        <taxon>Dactylosporangium</taxon>
    </lineage>
</organism>
<keyword evidence="5 7" id="KW-0472">Membrane</keyword>
<feature type="transmembrane region" description="Helical" evidence="7">
    <location>
        <begin position="216"/>
        <end position="239"/>
    </location>
</feature>
<keyword evidence="4 7" id="KW-1133">Transmembrane helix</keyword>
<dbReference type="PANTHER" id="PTHR30618:SF6">
    <property type="entry name" value="NCS1 FAMILY NUCLEOBASE:CATION SYMPORTER-1"/>
    <property type="match status" value="1"/>
</dbReference>
<feature type="transmembrane region" description="Helical" evidence="7">
    <location>
        <begin position="440"/>
        <end position="460"/>
    </location>
</feature>
<keyword evidence="9" id="KW-1185">Reference proteome</keyword>
<feature type="transmembrane region" description="Helical" evidence="7">
    <location>
        <begin position="177"/>
        <end position="196"/>
    </location>
</feature>
<feature type="transmembrane region" description="Helical" evidence="7">
    <location>
        <begin position="82"/>
        <end position="103"/>
    </location>
</feature>
<dbReference type="RefSeq" id="WP_344513177.1">
    <property type="nucleotide sequence ID" value="NZ_BAAAQD010000037.1"/>
</dbReference>
<evidence type="ECO:0000256" key="6">
    <source>
        <dbReference type="SAM" id="MobiDB-lite"/>
    </source>
</evidence>
<dbReference type="PANTHER" id="PTHR30618">
    <property type="entry name" value="NCS1 FAMILY PURINE/PYRIMIDINE TRANSPORTER"/>
    <property type="match status" value="1"/>
</dbReference>
<evidence type="ECO:0000256" key="7">
    <source>
        <dbReference type="SAM" id="Phobius"/>
    </source>
</evidence>
<gene>
    <name evidence="8" type="ORF">GCM10009827_104940</name>
</gene>
<accession>A0ABN2CXD9</accession>
<keyword evidence="3 7" id="KW-0812">Transmembrane</keyword>
<comment type="subcellular location">
    <subcellularLocation>
        <location evidence="1">Membrane</location>
        <topology evidence="1">Multi-pass membrane protein</topology>
    </subcellularLocation>
</comment>
<dbReference type="Proteomes" id="UP001501470">
    <property type="component" value="Unassembled WGS sequence"/>
</dbReference>
<feature type="transmembrane region" description="Helical" evidence="7">
    <location>
        <begin position="110"/>
        <end position="131"/>
    </location>
</feature>
<dbReference type="InterPro" id="IPR045225">
    <property type="entry name" value="Uracil/uridine/allantoin_perm"/>
</dbReference>
<name>A0ABN2CXD9_9ACTN</name>
<reference evidence="8 9" key="1">
    <citation type="journal article" date="2019" name="Int. J. Syst. Evol. Microbiol.">
        <title>The Global Catalogue of Microorganisms (GCM) 10K type strain sequencing project: providing services to taxonomists for standard genome sequencing and annotation.</title>
        <authorList>
            <consortium name="The Broad Institute Genomics Platform"/>
            <consortium name="The Broad Institute Genome Sequencing Center for Infectious Disease"/>
            <person name="Wu L."/>
            <person name="Ma J."/>
        </authorList>
    </citation>
    <scope>NUCLEOTIDE SEQUENCE [LARGE SCALE GENOMIC DNA]</scope>
    <source>
        <strain evidence="8 9">JCM 15933</strain>
    </source>
</reference>
<dbReference type="Pfam" id="PF02133">
    <property type="entry name" value="Transp_cyt_pur"/>
    <property type="match status" value="1"/>
</dbReference>
<feature type="transmembrane region" description="Helical" evidence="7">
    <location>
        <begin position="143"/>
        <end position="165"/>
    </location>
</feature>
<feature type="transmembrane region" description="Helical" evidence="7">
    <location>
        <begin position="414"/>
        <end position="434"/>
    </location>
</feature>
<evidence type="ECO:0000313" key="9">
    <source>
        <dbReference type="Proteomes" id="UP001501470"/>
    </source>
</evidence>
<evidence type="ECO:0000256" key="5">
    <source>
        <dbReference type="ARBA" id="ARBA00023136"/>
    </source>
</evidence>
<evidence type="ECO:0000256" key="1">
    <source>
        <dbReference type="ARBA" id="ARBA00004141"/>
    </source>
</evidence>
<feature type="transmembrane region" description="Helical" evidence="7">
    <location>
        <begin position="20"/>
        <end position="38"/>
    </location>
</feature>
<feature type="transmembrane region" description="Helical" evidence="7">
    <location>
        <begin position="364"/>
        <end position="389"/>
    </location>
</feature>
<feature type="transmembrane region" description="Helical" evidence="7">
    <location>
        <begin position="298"/>
        <end position="319"/>
    </location>
</feature>
<sequence length="487" mass="52009">MNHSIRLYNSDLAPAADRRWGTYSIASIWFACLHNMGVYTAAAGFFLLGVPIWQVLIGIFLGLLLTWAGAELMGRFGFREGVPLPVAARVGFGVFGANIPALVRGGAAVAWYGIQTFLASHAVQILVLLLVPSAKALDHGHGFLGLSPLGWLCFLFIWGVQLFIAEHGMEAIRKTQNWAGAVVSIVMISLAVGLTAKAGFHLDYGDHTASGFSSGAAGAIVKIGTLLFVVYATMILNFCDFTRFSPTRRSYFWGNFFGLPVSGMVFAVTVLLLTGASYKLAGKALTEPTDFLQLTHNRWLVGIGAVLFIFATLGVNIIANLVSPAFDLANVNPARITFRRGALIASAVCVVVMPWKLFASPVAINYFLGSLGAMLGPMFGVIVADYYLLQRQRVDVDGLYSTDRTGPYFYSRGFNWRAIAAALIGVAVSVPLAVVPDFAAWSWVAWYAGTAAAAISHVVLTKTLPGGTRVSPSTPSPASAGLDIARG</sequence>
<comment type="similarity">
    <text evidence="2">Belongs to the purine-cytosine permease (2.A.39) family.</text>
</comment>
<proteinExistence type="inferred from homology"/>
<evidence type="ECO:0000256" key="2">
    <source>
        <dbReference type="ARBA" id="ARBA00008974"/>
    </source>
</evidence>
<dbReference type="InterPro" id="IPR001248">
    <property type="entry name" value="Pur-cyt_permease"/>
</dbReference>
<dbReference type="EMBL" id="BAAAQD010000037">
    <property type="protein sequence ID" value="GAA1566294.1"/>
    <property type="molecule type" value="Genomic_DNA"/>
</dbReference>
<feature type="transmembrane region" description="Helical" evidence="7">
    <location>
        <begin position="251"/>
        <end position="278"/>
    </location>
</feature>
<feature type="transmembrane region" description="Helical" evidence="7">
    <location>
        <begin position="45"/>
        <end position="70"/>
    </location>
</feature>
<feature type="transmembrane region" description="Helical" evidence="7">
    <location>
        <begin position="340"/>
        <end position="358"/>
    </location>
</feature>
<dbReference type="PROSITE" id="PS51257">
    <property type="entry name" value="PROKAR_LIPOPROTEIN"/>
    <property type="match status" value="1"/>
</dbReference>
<evidence type="ECO:0000256" key="4">
    <source>
        <dbReference type="ARBA" id="ARBA00022989"/>
    </source>
</evidence>
<protein>
    <submittedName>
        <fullName evidence="8">NCS1 family nucleobase:cation symporter-1</fullName>
    </submittedName>
</protein>